<feature type="domain" description="RNA polymerase sigma-70" evidence="5">
    <location>
        <begin position="290"/>
        <end position="316"/>
    </location>
</feature>
<dbReference type="InterPro" id="IPR013324">
    <property type="entry name" value="RNA_pol_sigma_r3/r4-like"/>
</dbReference>
<dbReference type="GO" id="GO:0006352">
    <property type="term" value="P:DNA-templated transcription initiation"/>
    <property type="evidence" value="ECO:0007669"/>
    <property type="project" value="InterPro"/>
</dbReference>
<proteinExistence type="predicted"/>
<dbReference type="InterPro" id="IPR000943">
    <property type="entry name" value="RNA_pol_sigma70"/>
</dbReference>
<dbReference type="KEGG" id="phm:PSMK_02970"/>
<dbReference type="InterPro" id="IPR007630">
    <property type="entry name" value="RNA_pol_sigma70_r4"/>
</dbReference>
<dbReference type="GO" id="GO:0016987">
    <property type="term" value="F:sigma factor activity"/>
    <property type="evidence" value="ECO:0007669"/>
    <property type="project" value="UniProtKB-KW"/>
</dbReference>
<dbReference type="PANTHER" id="PTHR30603:SF60">
    <property type="entry name" value="RNA POLYMERASE SIGMA FACTOR RPOD"/>
    <property type="match status" value="1"/>
</dbReference>
<dbReference type="OrthoDB" id="9780321at2"/>
<name>I0IB18_PHYMF</name>
<dbReference type="SUPFAM" id="SSF88659">
    <property type="entry name" value="Sigma3 and sigma4 domains of RNA polymerase sigma factors"/>
    <property type="match status" value="1"/>
</dbReference>
<evidence type="ECO:0000256" key="4">
    <source>
        <dbReference type="ARBA" id="ARBA00023163"/>
    </source>
</evidence>
<dbReference type="HOGENOM" id="CLU_820977_0_0_0"/>
<keyword evidence="4" id="KW-0804">Transcription</keyword>
<evidence type="ECO:0000256" key="2">
    <source>
        <dbReference type="ARBA" id="ARBA00023082"/>
    </source>
</evidence>
<dbReference type="RefSeq" id="WP_014435676.1">
    <property type="nucleotide sequence ID" value="NC_017080.1"/>
</dbReference>
<dbReference type="Proteomes" id="UP000007881">
    <property type="component" value="Chromosome"/>
</dbReference>
<evidence type="ECO:0000313" key="6">
    <source>
        <dbReference type="EMBL" id="BAM02456.1"/>
    </source>
</evidence>
<dbReference type="InterPro" id="IPR007627">
    <property type="entry name" value="RNA_pol_sigma70_r2"/>
</dbReference>
<dbReference type="PANTHER" id="PTHR30603">
    <property type="entry name" value="RNA POLYMERASE SIGMA FACTOR RPO"/>
    <property type="match status" value="1"/>
</dbReference>
<dbReference type="PROSITE" id="PS00716">
    <property type="entry name" value="SIGMA70_2"/>
    <property type="match status" value="1"/>
</dbReference>
<dbReference type="NCBIfam" id="TIGR02937">
    <property type="entry name" value="sigma70-ECF"/>
    <property type="match status" value="1"/>
</dbReference>
<dbReference type="eggNOG" id="COG0568">
    <property type="taxonomic scope" value="Bacteria"/>
</dbReference>
<dbReference type="InterPro" id="IPR014284">
    <property type="entry name" value="RNA_pol_sigma-70_dom"/>
</dbReference>
<evidence type="ECO:0000256" key="1">
    <source>
        <dbReference type="ARBA" id="ARBA00023015"/>
    </source>
</evidence>
<reference evidence="6 7" key="1">
    <citation type="submission" date="2012-02" db="EMBL/GenBank/DDBJ databases">
        <title>Complete genome sequence of Phycisphaera mikurensis NBRC 102666.</title>
        <authorList>
            <person name="Ankai A."/>
            <person name="Hosoyama A."/>
            <person name="Terui Y."/>
            <person name="Sekine M."/>
            <person name="Fukai R."/>
            <person name="Kato Y."/>
            <person name="Nakamura S."/>
            <person name="Yamada-Narita S."/>
            <person name="Kawakoshi A."/>
            <person name="Fukunaga Y."/>
            <person name="Yamazaki S."/>
            <person name="Fujita N."/>
        </authorList>
    </citation>
    <scope>NUCLEOTIDE SEQUENCE [LARGE SCALE GENOMIC DNA]</scope>
    <source>
        <strain evidence="7">NBRC 102666 / KCTC 22515 / FYK2301M01</strain>
    </source>
</reference>
<dbReference type="PRINTS" id="PR00046">
    <property type="entry name" value="SIGMA70FCT"/>
</dbReference>
<accession>I0IB18</accession>
<keyword evidence="7" id="KW-1185">Reference proteome</keyword>
<protein>
    <submittedName>
        <fullName evidence="6">Putative RNA polymerase sigma factor</fullName>
    </submittedName>
</protein>
<keyword evidence="1" id="KW-0805">Transcription regulation</keyword>
<organism evidence="6 7">
    <name type="scientific">Phycisphaera mikurensis (strain NBRC 102666 / KCTC 22515 / FYK2301M01)</name>
    <dbReference type="NCBI Taxonomy" id="1142394"/>
    <lineage>
        <taxon>Bacteria</taxon>
        <taxon>Pseudomonadati</taxon>
        <taxon>Planctomycetota</taxon>
        <taxon>Phycisphaerae</taxon>
        <taxon>Phycisphaerales</taxon>
        <taxon>Phycisphaeraceae</taxon>
        <taxon>Phycisphaera</taxon>
    </lineage>
</organism>
<dbReference type="STRING" id="1142394.PSMK_02970"/>
<evidence type="ECO:0000313" key="7">
    <source>
        <dbReference type="Proteomes" id="UP000007881"/>
    </source>
</evidence>
<evidence type="ECO:0000256" key="3">
    <source>
        <dbReference type="ARBA" id="ARBA00023125"/>
    </source>
</evidence>
<dbReference type="Pfam" id="PF04542">
    <property type="entry name" value="Sigma70_r2"/>
    <property type="match status" value="1"/>
</dbReference>
<dbReference type="EMBL" id="AP012338">
    <property type="protein sequence ID" value="BAM02456.1"/>
    <property type="molecule type" value="Genomic_DNA"/>
</dbReference>
<dbReference type="SUPFAM" id="SSF88946">
    <property type="entry name" value="Sigma2 domain of RNA polymerase sigma factors"/>
    <property type="match status" value="1"/>
</dbReference>
<dbReference type="Gene3D" id="1.20.120.1810">
    <property type="match status" value="1"/>
</dbReference>
<keyword evidence="3" id="KW-0238">DNA-binding</keyword>
<dbReference type="InterPro" id="IPR013325">
    <property type="entry name" value="RNA_pol_sigma_r2"/>
</dbReference>
<dbReference type="Pfam" id="PF04545">
    <property type="entry name" value="Sigma70_r4"/>
    <property type="match status" value="1"/>
</dbReference>
<dbReference type="InterPro" id="IPR050239">
    <property type="entry name" value="Sigma-70_RNA_pol_init_factors"/>
</dbReference>
<dbReference type="AlphaFoldDB" id="I0IB18"/>
<gene>
    <name evidence="6" type="ordered locus">PSMK_02970</name>
</gene>
<dbReference type="Gene3D" id="1.10.10.10">
    <property type="entry name" value="Winged helix-like DNA-binding domain superfamily/Winged helix DNA-binding domain"/>
    <property type="match status" value="1"/>
</dbReference>
<sequence>MTTATLPDDAATASESTPSARPLRFHAALSAAERATLRELLAGPYEYMEDALYDEPDAEERIFDADVPIGRPSTAWYGQLAYEPRDTPRGSRAEKLPLLTPAEEKVAFLRFNYCRYRAERARLAIEGTHVGLRKGRELLHWHRQSHHWRELIAEYNLGLVLAMARRLPSGHVDYPEMISEGNMALLRGIDKFRVDKGFKFSTYACRAILKAFSRTGIKASKIKSLFPVGFEPDYERSNHSAEKNAAEERACVEEVRRIYEDNAADLSEIELSVVEKRFSFDDPDREKNLTLQQVGKMVGLTKERVRQIQIGAMAKIRETLEEEYLEVGLR</sequence>
<dbReference type="InterPro" id="IPR036388">
    <property type="entry name" value="WH-like_DNA-bd_sf"/>
</dbReference>
<dbReference type="GO" id="GO:0003677">
    <property type="term" value="F:DNA binding"/>
    <property type="evidence" value="ECO:0007669"/>
    <property type="project" value="UniProtKB-KW"/>
</dbReference>
<evidence type="ECO:0000259" key="5">
    <source>
        <dbReference type="PROSITE" id="PS00716"/>
    </source>
</evidence>
<keyword evidence="2" id="KW-0731">Sigma factor</keyword>